<dbReference type="SUPFAM" id="SSF50037">
    <property type="entry name" value="C-terminal domain of transcriptional repressors"/>
    <property type="match status" value="1"/>
</dbReference>
<keyword evidence="1" id="KW-0408">Iron</keyword>
<proteinExistence type="predicted"/>
<gene>
    <name evidence="3" type="ORF">ENL43_00415</name>
</gene>
<dbReference type="Gene3D" id="2.30.30.90">
    <property type="match status" value="1"/>
</dbReference>
<dbReference type="PANTHER" id="PTHR43151:SF1">
    <property type="entry name" value="SSR2333 PROTEIN"/>
    <property type="match status" value="1"/>
</dbReference>
<protein>
    <submittedName>
        <fullName evidence="3">Ferrous iron transport protein A</fullName>
    </submittedName>
</protein>
<dbReference type="EMBL" id="DRTX01000027">
    <property type="protein sequence ID" value="HHF52809.1"/>
    <property type="molecule type" value="Genomic_DNA"/>
</dbReference>
<dbReference type="SMART" id="SM00899">
    <property type="entry name" value="FeoA"/>
    <property type="match status" value="1"/>
</dbReference>
<dbReference type="Proteomes" id="UP000886050">
    <property type="component" value="Unassembled WGS sequence"/>
</dbReference>
<feature type="domain" description="Ferrous iron transporter FeoA-like" evidence="2">
    <location>
        <begin position="2"/>
        <end position="76"/>
    </location>
</feature>
<evidence type="ECO:0000259" key="2">
    <source>
        <dbReference type="SMART" id="SM00899"/>
    </source>
</evidence>
<dbReference type="PANTHER" id="PTHR43151">
    <property type="entry name" value="FEOA FAMILY PROTEIN"/>
    <property type="match status" value="1"/>
</dbReference>
<evidence type="ECO:0000256" key="1">
    <source>
        <dbReference type="ARBA" id="ARBA00023004"/>
    </source>
</evidence>
<dbReference type="InterPro" id="IPR008988">
    <property type="entry name" value="Transcriptional_repressor_C"/>
</dbReference>
<sequence>MVSLVNIPVGKIVTVKGFAGGRGMVMRLMQLGIHPGDRIRVLSVAPFGGAIFIENLTSGGKVAIGRGIARRIIVDYV</sequence>
<dbReference type="InterPro" id="IPR038157">
    <property type="entry name" value="FeoA_core_dom"/>
</dbReference>
<dbReference type="InterPro" id="IPR007167">
    <property type="entry name" value="Fe-transptr_FeoA-like"/>
</dbReference>
<name>A0A7V5HM46_UNCW3</name>
<dbReference type="Pfam" id="PF04023">
    <property type="entry name" value="FeoA"/>
    <property type="match status" value="1"/>
</dbReference>
<comment type="caution">
    <text evidence="3">The sequence shown here is derived from an EMBL/GenBank/DDBJ whole genome shotgun (WGS) entry which is preliminary data.</text>
</comment>
<organism evidence="3">
    <name type="scientific">candidate division WOR-3 bacterium</name>
    <dbReference type="NCBI Taxonomy" id="2052148"/>
    <lineage>
        <taxon>Bacteria</taxon>
        <taxon>Bacteria division WOR-3</taxon>
    </lineage>
</organism>
<reference evidence="3" key="1">
    <citation type="journal article" date="2020" name="mSystems">
        <title>Genome- and Community-Level Interaction Insights into Carbon Utilization and Element Cycling Functions of Hydrothermarchaeota in Hydrothermal Sediment.</title>
        <authorList>
            <person name="Zhou Z."/>
            <person name="Liu Y."/>
            <person name="Xu W."/>
            <person name="Pan J."/>
            <person name="Luo Z.H."/>
            <person name="Li M."/>
        </authorList>
    </citation>
    <scope>NUCLEOTIDE SEQUENCE [LARGE SCALE GENOMIC DNA]</scope>
    <source>
        <strain evidence="3">HyVt-96</strain>
    </source>
</reference>
<dbReference type="InterPro" id="IPR053184">
    <property type="entry name" value="FeoA-like"/>
</dbReference>
<dbReference type="AlphaFoldDB" id="A0A7V5HM46"/>
<dbReference type="GO" id="GO:0046914">
    <property type="term" value="F:transition metal ion binding"/>
    <property type="evidence" value="ECO:0007669"/>
    <property type="project" value="InterPro"/>
</dbReference>
<accession>A0A7V5HM46</accession>
<evidence type="ECO:0000313" key="3">
    <source>
        <dbReference type="EMBL" id="HHF52809.1"/>
    </source>
</evidence>